<accession>A0A3N2AUQ7</accession>
<dbReference type="PANTHER" id="PTHR30055:SF148">
    <property type="entry name" value="TETR-FAMILY TRANSCRIPTIONAL REGULATOR"/>
    <property type="match status" value="1"/>
</dbReference>
<dbReference type="PROSITE" id="PS50977">
    <property type="entry name" value="HTH_TETR_2"/>
    <property type="match status" value="1"/>
</dbReference>
<evidence type="ECO:0000313" key="6">
    <source>
        <dbReference type="EMBL" id="ROR66628.1"/>
    </source>
</evidence>
<dbReference type="SUPFAM" id="SSF46689">
    <property type="entry name" value="Homeodomain-like"/>
    <property type="match status" value="1"/>
</dbReference>
<protein>
    <submittedName>
        <fullName evidence="6">TetR family transcriptional regulator</fullName>
    </submittedName>
</protein>
<evidence type="ECO:0000256" key="2">
    <source>
        <dbReference type="ARBA" id="ARBA00023125"/>
    </source>
</evidence>
<gene>
    <name evidence="6" type="ORF">EDD26_2020</name>
</gene>
<comment type="caution">
    <text evidence="6">The sequence shown here is derived from an EMBL/GenBank/DDBJ whole genome shotgun (WGS) entry which is preliminary data.</text>
</comment>
<keyword evidence="7" id="KW-1185">Reference proteome</keyword>
<dbReference type="InterPro" id="IPR050109">
    <property type="entry name" value="HTH-type_TetR-like_transc_reg"/>
</dbReference>
<dbReference type="Pfam" id="PF16859">
    <property type="entry name" value="TetR_C_11"/>
    <property type="match status" value="1"/>
</dbReference>
<evidence type="ECO:0000256" key="3">
    <source>
        <dbReference type="ARBA" id="ARBA00023163"/>
    </source>
</evidence>
<dbReference type="PANTHER" id="PTHR30055">
    <property type="entry name" value="HTH-TYPE TRANSCRIPTIONAL REGULATOR RUTR"/>
    <property type="match status" value="1"/>
</dbReference>
<dbReference type="RefSeq" id="WP_123697594.1">
    <property type="nucleotide sequence ID" value="NZ_RKHJ01000001.1"/>
</dbReference>
<feature type="DNA-binding region" description="H-T-H motif" evidence="4">
    <location>
        <begin position="35"/>
        <end position="54"/>
    </location>
</feature>
<sequence>MALPRTGPVRSEPARIAILEATAALFAEVGYDHLTIEGIAARAGVGKQTIYRWWGSKGPLVAECLLEGRLLPGRLALPDTGDVRADMAAWLTTVFRVMEAEQRLVLSLIAAAAEHPEVGAGLRDSLTGSASISGRLDAAIGTTANLQPGALTGELAEALIGAVVLRALSREPAGPADAERLLDAVLGAPTG</sequence>
<dbReference type="InterPro" id="IPR036271">
    <property type="entry name" value="Tet_transcr_reg_TetR-rel_C_sf"/>
</dbReference>
<dbReference type="InterPro" id="IPR009057">
    <property type="entry name" value="Homeodomain-like_sf"/>
</dbReference>
<name>A0A3N2AUQ7_9MICO</name>
<evidence type="ECO:0000256" key="1">
    <source>
        <dbReference type="ARBA" id="ARBA00023015"/>
    </source>
</evidence>
<evidence type="ECO:0000259" key="5">
    <source>
        <dbReference type="PROSITE" id="PS50977"/>
    </source>
</evidence>
<feature type="domain" description="HTH tetR-type" evidence="5">
    <location>
        <begin position="12"/>
        <end position="72"/>
    </location>
</feature>
<evidence type="ECO:0000256" key="4">
    <source>
        <dbReference type="PROSITE-ProRule" id="PRU00335"/>
    </source>
</evidence>
<dbReference type="OrthoDB" id="9796019at2"/>
<dbReference type="InterPro" id="IPR011075">
    <property type="entry name" value="TetR_C"/>
</dbReference>
<keyword evidence="1" id="KW-0805">Transcription regulation</keyword>
<dbReference type="InterPro" id="IPR001647">
    <property type="entry name" value="HTH_TetR"/>
</dbReference>
<keyword evidence="2 4" id="KW-0238">DNA-binding</keyword>
<dbReference type="GO" id="GO:0003700">
    <property type="term" value="F:DNA-binding transcription factor activity"/>
    <property type="evidence" value="ECO:0007669"/>
    <property type="project" value="TreeGrafter"/>
</dbReference>
<dbReference type="PRINTS" id="PR00455">
    <property type="entry name" value="HTHTETR"/>
</dbReference>
<dbReference type="Gene3D" id="1.10.357.10">
    <property type="entry name" value="Tetracycline Repressor, domain 2"/>
    <property type="match status" value="1"/>
</dbReference>
<evidence type="ECO:0000313" key="7">
    <source>
        <dbReference type="Proteomes" id="UP000275456"/>
    </source>
</evidence>
<reference evidence="6 7" key="1">
    <citation type="submission" date="2018-11" db="EMBL/GenBank/DDBJ databases">
        <title>Sequencing the genomes of 1000 actinobacteria strains.</title>
        <authorList>
            <person name="Klenk H.-P."/>
        </authorList>
    </citation>
    <scope>NUCLEOTIDE SEQUENCE [LARGE SCALE GENOMIC DNA]</scope>
    <source>
        <strain evidence="6 7">DSM 9580</strain>
    </source>
</reference>
<dbReference type="EMBL" id="RKHJ01000001">
    <property type="protein sequence ID" value="ROR66628.1"/>
    <property type="molecule type" value="Genomic_DNA"/>
</dbReference>
<dbReference type="Proteomes" id="UP000275456">
    <property type="component" value="Unassembled WGS sequence"/>
</dbReference>
<organism evidence="6 7">
    <name type="scientific">Agrococcus jenensis</name>
    <dbReference type="NCBI Taxonomy" id="46353"/>
    <lineage>
        <taxon>Bacteria</taxon>
        <taxon>Bacillati</taxon>
        <taxon>Actinomycetota</taxon>
        <taxon>Actinomycetes</taxon>
        <taxon>Micrococcales</taxon>
        <taxon>Microbacteriaceae</taxon>
        <taxon>Agrococcus</taxon>
    </lineage>
</organism>
<dbReference type="Pfam" id="PF00440">
    <property type="entry name" value="TetR_N"/>
    <property type="match status" value="1"/>
</dbReference>
<dbReference type="GO" id="GO:0000976">
    <property type="term" value="F:transcription cis-regulatory region binding"/>
    <property type="evidence" value="ECO:0007669"/>
    <property type="project" value="TreeGrafter"/>
</dbReference>
<dbReference type="AlphaFoldDB" id="A0A3N2AUQ7"/>
<dbReference type="SUPFAM" id="SSF48498">
    <property type="entry name" value="Tetracyclin repressor-like, C-terminal domain"/>
    <property type="match status" value="1"/>
</dbReference>
<keyword evidence="3" id="KW-0804">Transcription</keyword>
<proteinExistence type="predicted"/>